<comment type="caution">
    <text evidence="2">The sequence shown here is derived from an EMBL/GenBank/DDBJ whole genome shotgun (WGS) entry which is preliminary data.</text>
</comment>
<accession>A0A9J6DMF9</accession>
<evidence type="ECO:0000256" key="1">
    <source>
        <dbReference type="SAM" id="MobiDB-lite"/>
    </source>
</evidence>
<reference evidence="2" key="1">
    <citation type="journal article" date="2020" name="Cell">
        <title>Large-Scale Comparative Analyses of Tick Genomes Elucidate Their Genetic Diversity and Vector Capacities.</title>
        <authorList>
            <consortium name="Tick Genome and Microbiome Consortium (TIGMIC)"/>
            <person name="Jia N."/>
            <person name="Wang J."/>
            <person name="Shi W."/>
            <person name="Du L."/>
            <person name="Sun Y."/>
            <person name="Zhan W."/>
            <person name="Jiang J.F."/>
            <person name="Wang Q."/>
            <person name="Zhang B."/>
            <person name="Ji P."/>
            <person name="Bell-Sakyi L."/>
            <person name="Cui X.M."/>
            <person name="Yuan T.T."/>
            <person name="Jiang B.G."/>
            <person name="Yang W.F."/>
            <person name="Lam T.T."/>
            <person name="Chang Q.C."/>
            <person name="Ding S.J."/>
            <person name="Wang X.J."/>
            <person name="Zhu J.G."/>
            <person name="Ruan X.D."/>
            <person name="Zhao L."/>
            <person name="Wei J.T."/>
            <person name="Ye R.Z."/>
            <person name="Que T.C."/>
            <person name="Du C.H."/>
            <person name="Zhou Y.H."/>
            <person name="Cheng J.X."/>
            <person name="Dai P.F."/>
            <person name="Guo W.B."/>
            <person name="Han X.H."/>
            <person name="Huang E.J."/>
            <person name="Li L.F."/>
            <person name="Wei W."/>
            <person name="Gao Y.C."/>
            <person name="Liu J.Z."/>
            <person name="Shao H.Z."/>
            <person name="Wang X."/>
            <person name="Wang C.C."/>
            <person name="Yang T.C."/>
            <person name="Huo Q.B."/>
            <person name="Li W."/>
            <person name="Chen H.Y."/>
            <person name="Chen S.E."/>
            <person name="Zhou L.G."/>
            <person name="Ni X.B."/>
            <person name="Tian J.H."/>
            <person name="Sheng Y."/>
            <person name="Liu T."/>
            <person name="Pan Y.S."/>
            <person name="Xia L.Y."/>
            <person name="Li J."/>
            <person name="Zhao F."/>
            <person name="Cao W.C."/>
        </authorList>
    </citation>
    <scope>NUCLEOTIDE SEQUENCE</scope>
    <source>
        <strain evidence="2">Rmic-2018</strain>
    </source>
</reference>
<organism evidence="2 3">
    <name type="scientific">Rhipicephalus microplus</name>
    <name type="common">Cattle tick</name>
    <name type="synonym">Boophilus microplus</name>
    <dbReference type="NCBI Taxonomy" id="6941"/>
    <lineage>
        <taxon>Eukaryota</taxon>
        <taxon>Metazoa</taxon>
        <taxon>Ecdysozoa</taxon>
        <taxon>Arthropoda</taxon>
        <taxon>Chelicerata</taxon>
        <taxon>Arachnida</taxon>
        <taxon>Acari</taxon>
        <taxon>Parasitiformes</taxon>
        <taxon>Ixodida</taxon>
        <taxon>Ixodoidea</taxon>
        <taxon>Ixodidae</taxon>
        <taxon>Rhipicephalinae</taxon>
        <taxon>Rhipicephalus</taxon>
        <taxon>Boophilus</taxon>
    </lineage>
</organism>
<evidence type="ECO:0000313" key="2">
    <source>
        <dbReference type="EMBL" id="KAH8023319.1"/>
    </source>
</evidence>
<feature type="region of interest" description="Disordered" evidence="1">
    <location>
        <begin position="1"/>
        <end position="45"/>
    </location>
</feature>
<keyword evidence="3" id="KW-1185">Reference proteome</keyword>
<gene>
    <name evidence="2" type="ORF">HPB51_011762</name>
</gene>
<dbReference type="EMBL" id="JABSTU010000008">
    <property type="protein sequence ID" value="KAH8023319.1"/>
    <property type="molecule type" value="Genomic_DNA"/>
</dbReference>
<dbReference type="VEuPathDB" id="VectorBase:LOC119171562"/>
<feature type="compositionally biased region" description="Polar residues" evidence="1">
    <location>
        <begin position="1"/>
        <end position="12"/>
    </location>
</feature>
<dbReference type="Proteomes" id="UP000821866">
    <property type="component" value="Chromosome 6"/>
</dbReference>
<dbReference type="AlphaFoldDB" id="A0A9J6DMF9"/>
<feature type="compositionally biased region" description="Acidic residues" evidence="1">
    <location>
        <begin position="23"/>
        <end position="33"/>
    </location>
</feature>
<reference evidence="2" key="2">
    <citation type="submission" date="2021-09" db="EMBL/GenBank/DDBJ databases">
        <authorList>
            <person name="Jia N."/>
            <person name="Wang J."/>
            <person name="Shi W."/>
            <person name="Du L."/>
            <person name="Sun Y."/>
            <person name="Zhan W."/>
            <person name="Jiang J."/>
            <person name="Wang Q."/>
            <person name="Zhang B."/>
            <person name="Ji P."/>
            <person name="Sakyi L.B."/>
            <person name="Cui X."/>
            <person name="Yuan T."/>
            <person name="Jiang B."/>
            <person name="Yang W."/>
            <person name="Lam T.T.-Y."/>
            <person name="Chang Q."/>
            <person name="Ding S."/>
            <person name="Wang X."/>
            <person name="Zhu J."/>
            <person name="Ruan X."/>
            <person name="Zhao L."/>
            <person name="Wei J."/>
            <person name="Que T."/>
            <person name="Du C."/>
            <person name="Cheng J."/>
            <person name="Dai P."/>
            <person name="Han X."/>
            <person name="Huang E."/>
            <person name="Gao Y."/>
            <person name="Liu J."/>
            <person name="Shao H."/>
            <person name="Ye R."/>
            <person name="Li L."/>
            <person name="Wei W."/>
            <person name="Wang X."/>
            <person name="Wang C."/>
            <person name="Huo Q."/>
            <person name="Li W."/>
            <person name="Guo W."/>
            <person name="Chen H."/>
            <person name="Chen S."/>
            <person name="Zhou L."/>
            <person name="Zhou L."/>
            <person name="Ni X."/>
            <person name="Tian J."/>
            <person name="Zhou Y."/>
            <person name="Sheng Y."/>
            <person name="Liu T."/>
            <person name="Pan Y."/>
            <person name="Xia L."/>
            <person name="Li J."/>
            <person name="Zhao F."/>
            <person name="Cao W."/>
        </authorList>
    </citation>
    <scope>NUCLEOTIDE SEQUENCE</scope>
    <source>
        <strain evidence="2">Rmic-2018</strain>
        <tissue evidence="2">Larvae</tissue>
    </source>
</reference>
<proteinExistence type="predicted"/>
<protein>
    <submittedName>
        <fullName evidence="2">Uncharacterized protein</fullName>
    </submittedName>
</protein>
<name>A0A9J6DMF9_RHIMP</name>
<sequence length="274" mass="29935">MLCSSISGATRQATDESFSSASSDDDVTSDEMQFESPRPPRFRDKTAAQLGLAKASCRDKKGRPGRNCHTYSKGAGFSLANDGDYSRLPTEKSGRRLPAFWDEFVVPLVKVVEKSVNSSLQDTQPIDGNVVEAVESIGTLLAEANKLDFRQVAGRTHYASFPGDGDAGEKSSVLPEEFLQWAQLGETEVGSVRPATTTEYLRDQYSRLRQLFLQPLGKVLSTLQSFPVSAEHINIVIYTEVKIGAPVCTINGVGHKSFTAKYCGEVSKTENRDI</sequence>
<evidence type="ECO:0000313" key="3">
    <source>
        <dbReference type="Proteomes" id="UP000821866"/>
    </source>
</evidence>